<evidence type="ECO:0000313" key="2">
    <source>
        <dbReference type="EMBL" id="KAG1365338.1"/>
    </source>
</evidence>
<proteinExistence type="predicted"/>
<comment type="caution">
    <text evidence="2">The sequence shown here is derived from an EMBL/GenBank/DDBJ whole genome shotgun (WGS) entry which is preliminary data.</text>
</comment>
<feature type="compositionally biased region" description="Polar residues" evidence="1">
    <location>
        <begin position="246"/>
        <end position="255"/>
    </location>
</feature>
<dbReference type="AlphaFoldDB" id="A0A8K0IRU6"/>
<dbReference type="InterPro" id="IPR045881">
    <property type="entry name" value="MNM1-like"/>
</dbReference>
<evidence type="ECO:0008006" key="4">
    <source>
        <dbReference type="Google" id="ProtNLM"/>
    </source>
</evidence>
<dbReference type="EMBL" id="CM017883">
    <property type="protein sequence ID" value="KAG1365338.1"/>
    <property type="molecule type" value="Genomic_DNA"/>
</dbReference>
<feature type="compositionally biased region" description="Polar residues" evidence="1">
    <location>
        <begin position="320"/>
        <end position="329"/>
    </location>
</feature>
<protein>
    <recommendedName>
        <fullName evidence="4">AT hook motif-containing protein</fullName>
    </recommendedName>
</protein>
<feature type="compositionally biased region" description="Basic and acidic residues" evidence="1">
    <location>
        <begin position="377"/>
        <end position="392"/>
    </location>
</feature>
<feature type="region of interest" description="Disordered" evidence="1">
    <location>
        <begin position="1"/>
        <end position="67"/>
    </location>
</feature>
<dbReference type="OrthoDB" id="1919336at2759"/>
<feature type="compositionally biased region" description="Polar residues" evidence="1">
    <location>
        <begin position="55"/>
        <end position="67"/>
    </location>
</feature>
<evidence type="ECO:0000256" key="1">
    <source>
        <dbReference type="SAM" id="MobiDB-lite"/>
    </source>
</evidence>
<feature type="compositionally biased region" description="Polar residues" evidence="1">
    <location>
        <begin position="287"/>
        <end position="313"/>
    </location>
</feature>
<dbReference type="PANTHER" id="PTHR34682">
    <property type="entry name" value="AT HOOK MOTIF-CONTAINING PROTEIN"/>
    <property type="match status" value="1"/>
</dbReference>
<accession>A0A8K0IRU6</accession>
<feature type="region of interest" description="Disordered" evidence="1">
    <location>
        <begin position="228"/>
        <end position="392"/>
    </location>
</feature>
<dbReference type="PANTHER" id="PTHR34682:SF1">
    <property type="entry name" value="PROTEIN METABOLIC NETWORK MODULATOR 1"/>
    <property type="match status" value="1"/>
</dbReference>
<organism evidence="2 3">
    <name type="scientific">Cocos nucifera</name>
    <name type="common">Coconut palm</name>
    <dbReference type="NCBI Taxonomy" id="13894"/>
    <lineage>
        <taxon>Eukaryota</taxon>
        <taxon>Viridiplantae</taxon>
        <taxon>Streptophyta</taxon>
        <taxon>Embryophyta</taxon>
        <taxon>Tracheophyta</taxon>
        <taxon>Spermatophyta</taxon>
        <taxon>Magnoliopsida</taxon>
        <taxon>Liliopsida</taxon>
        <taxon>Arecaceae</taxon>
        <taxon>Arecoideae</taxon>
        <taxon>Cocoseae</taxon>
        <taxon>Attaleinae</taxon>
        <taxon>Cocos</taxon>
    </lineage>
</organism>
<feature type="compositionally biased region" description="Basic and acidic residues" evidence="1">
    <location>
        <begin position="271"/>
        <end position="286"/>
    </location>
</feature>
<gene>
    <name evidence="2" type="ORF">COCNU_12G003380</name>
</gene>
<keyword evidence="3" id="KW-1185">Reference proteome</keyword>
<name>A0A8K0IRU6_COCNU</name>
<reference evidence="2" key="2">
    <citation type="submission" date="2019-07" db="EMBL/GenBank/DDBJ databases">
        <authorList>
            <person name="Yang Y."/>
            <person name="Bocs S."/>
            <person name="Baudouin L."/>
        </authorList>
    </citation>
    <scope>NUCLEOTIDE SEQUENCE</scope>
    <source>
        <tissue evidence="2">Spear leaf of Hainan Tall coconut</tissue>
    </source>
</reference>
<reference evidence="2" key="1">
    <citation type="journal article" date="2017" name="Gigascience">
        <title>The genome draft of coconut (Cocos nucifera).</title>
        <authorList>
            <person name="Xiao Y."/>
            <person name="Xu P."/>
            <person name="Fan H."/>
            <person name="Baudouin L."/>
            <person name="Xia W."/>
            <person name="Bocs S."/>
            <person name="Xu J."/>
            <person name="Li Q."/>
            <person name="Guo A."/>
            <person name="Zhou L."/>
            <person name="Li J."/>
            <person name="Wu Y."/>
            <person name="Ma Z."/>
            <person name="Armero A."/>
            <person name="Issali A.E."/>
            <person name="Liu N."/>
            <person name="Peng M."/>
            <person name="Yang Y."/>
        </authorList>
    </citation>
    <scope>NUCLEOTIDE SEQUENCE</scope>
    <source>
        <tissue evidence="2">Spear leaf of Hainan Tall coconut</tissue>
    </source>
</reference>
<dbReference type="Proteomes" id="UP000797356">
    <property type="component" value="Chromosome 12"/>
</dbReference>
<sequence length="392" mass="42098">MAQQNQEIIPIDPASFPLRRKRGRPRKNDGPGNEQHRRSRQSQANATQAITTQAPSTHANPIASSSCGPHGLVGQKVSGILEGTFDAGYHLTVRAGETGPVFSGLVFDPRRAVPLTEENDIAPFLPMSRSNEILHPVPQAPPQAPVSTPILPVSKMVTGAPPLQIRERATPSPPVNHLLESSRLLQTAPSTKEVVQNNANRLPQDVRPALQTDLKNILMDTLFRKKANNEHPKSEAAAPQQALPRSMQTGPSSGPSHVMNETIPATIEASSGDKTEKLVEVTRGDESSNQTEGSSSNISRIEQSDKTLTGSETSDGKPNYTGQALQSDKTLMDSEKGGGNSDIAHQALLSDKNLMGNKIGGEMDSAGEVPQLGTQVSEERQQPEELQDKTDQ</sequence>
<evidence type="ECO:0000313" key="3">
    <source>
        <dbReference type="Proteomes" id="UP000797356"/>
    </source>
</evidence>
<feature type="compositionally biased region" description="Low complexity" evidence="1">
    <location>
        <begin position="41"/>
        <end position="54"/>
    </location>
</feature>